<feature type="transmembrane region" description="Helical" evidence="1">
    <location>
        <begin position="141"/>
        <end position="161"/>
    </location>
</feature>
<comment type="caution">
    <text evidence="3">The sequence shown here is derived from an EMBL/GenBank/DDBJ whole genome shotgun (WGS) entry which is preliminary data.</text>
</comment>
<dbReference type="GO" id="GO:0016020">
    <property type="term" value="C:membrane"/>
    <property type="evidence" value="ECO:0007669"/>
    <property type="project" value="InterPro"/>
</dbReference>
<keyword evidence="3" id="KW-0808">Transferase</keyword>
<proteinExistence type="predicted"/>
<sequence length="368" mass="40940">MVLPVFGRFTGPVIAVMGQTSRKNSSELPQDTLFLPSFCDIRLVFAVVVIAELLAFVLVLANGRADPWNDLGLVSLFLQWIALSSAAALCLARPLLLKISNTAAVLASYLLLLLVTVLISELAWYMGGLEQNGGSAGHVEFLFRNTGISAIVSGLVLRYLFVQHQWRRQIQAESQARVQALQARIRPHFLFNSMNSIAALTGSDPQRAELAVQDLSDLFRVTLRNASERIPLDEEIDVARRYLRMEGLRLGERLQVEWDIDRLPRKRLVPSLVLQPLLENAVYHGIEALPQGGRIVIHGAAEGRRISITVRNPRAPHGVASHRRGNHIALENIRLRLQLAFGNQAGVALREVGDEFETTLYFPREKAI</sequence>
<evidence type="ECO:0000313" key="3">
    <source>
        <dbReference type="EMBL" id="TCK16818.1"/>
    </source>
</evidence>
<organism evidence="3 4">
    <name type="scientific">Thiogranum longum</name>
    <dbReference type="NCBI Taxonomy" id="1537524"/>
    <lineage>
        <taxon>Bacteria</taxon>
        <taxon>Pseudomonadati</taxon>
        <taxon>Pseudomonadota</taxon>
        <taxon>Gammaproteobacteria</taxon>
        <taxon>Chromatiales</taxon>
        <taxon>Ectothiorhodospiraceae</taxon>
        <taxon>Thiogranum</taxon>
    </lineage>
</organism>
<dbReference type="SUPFAM" id="SSF55874">
    <property type="entry name" value="ATPase domain of HSP90 chaperone/DNA topoisomerase II/histidine kinase"/>
    <property type="match status" value="1"/>
</dbReference>
<dbReference type="OrthoDB" id="2514702at2"/>
<reference evidence="3 4" key="1">
    <citation type="submission" date="2019-03" db="EMBL/GenBank/DDBJ databases">
        <title>Genomic Encyclopedia of Type Strains, Phase IV (KMG-IV): sequencing the most valuable type-strain genomes for metagenomic binning, comparative biology and taxonomic classification.</title>
        <authorList>
            <person name="Goeker M."/>
        </authorList>
    </citation>
    <scope>NUCLEOTIDE SEQUENCE [LARGE SCALE GENOMIC DNA]</scope>
    <source>
        <strain evidence="3 4">DSM 19610</strain>
    </source>
</reference>
<dbReference type="EMBL" id="SMFX01000001">
    <property type="protein sequence ID" value="TCK16818.1"/>
    <property type="molecule type" value="Genomic_DNA"/>
</dbReference>
<name>A0A4R1H6P1_9GAMM</name>
<dbReference type="InterPro" id="IPR036890">
    <property type="entry name" value="HATPase_C_sf"/>
</dbReference>
<keyword evidence="4" id="KW-1185">Reference proteome</keyword>
<evidence type="ECO:0000256" key="1">
    <source>
        <dbReference type="SAM" id="Phobius"/>
    </source>
</evidence>
<gene>
    <name evidence="3" type="ORF">DFR30_0037</name>
</gene>
<keyword evidence="1" id="KW-0812">Transmembrane</keyword>
<dbReference type="AlphaFoldDB" id="A0A4R1H6P1"/>
<dbReference type="GO" id="GO:0000155">
    <property type="term" value="F:phosphorelay sensor kinase activity"/>
    <property type="evidence" value="ECO:0007669"/>
    <property type="project" value="InterPro"/>
</dbReference>
<dbReference type="Gene3D" id="3.30.565.10">
    <property type="entry name" value="Histidine kinase-like ATPase, C-terminal domain"/>
    <property type="match status" value="1"/>
</dbReference>
<accession>A0A4R1H6P1</accession>
<feature type="transmembrane region" description="Helical" evidence="1">
    <location>
        <begin position="104"/>
        <end position="126"/>
    </location>
</feature>
<keyword evidence="1" id="KW-0472">Membrane</keyword>
<feature type="transmembrane region" description="Helical" evidence="1">
    <location>
        <begin position="73"/>
        <end position="92"/>
    </location>
</feature>
<evidence type="ECO:0000259" key="2">
    <source>
        <dbReference type="Pfam" id="PF06580"/>
    </source>
</evidence>
<dbReference type="PANTHER" id="PTHR34220:SF7">
    <property type="entry name" value="SENSOR HISTIDINE KINASE YPDA"/>
    <property type="match status" value="1"/>
</dbReference>
<dbReference type="Proteomes" id="UP000295707">
    <property type="component" value="Unassembled WGS sequence"/>
</dbReference>
<feature type="transmembrane region" description="Helical" evidence="1">
    <location>
        <begin position="43"/>
        <end position="61"/>
    </location>
</feature>
<keyword evidence="3" id="KW-0418">Kinase</keyword>
<evidence type="ECO:0000313" key="4">
    <source>
        <dbReference type="Proteomes" id="UP000295707"/>
    </source>
</evidence>
<dbReference type="PANTHER" id="PTHR34220">
    <property type="entry name" value="SENSOR HISTIDINE KINASE YPDA"/>
    <property type="match status" value="1"/>
</dbReference>
<feature type="domain" description="Signal transduction histidine kinase internal region" evidence="2">
    <location>
        <begin position="176"/>
        <end position="254"/>
    </location>
</feature>
<dbReference type="InterPro" id="IPR050640">
    <property type="entry name" value="Bact_2-comp_sensor_kinase"/>
</dbReference>
<dbReference type="InterPro" id="IPR010559">
    <property type="entry name" value="Sig_transdc_His_kin_internal"/>
</dbReference>
<dbReference type="RefSeq" id="WP_132970750.1">
    <property type="nucleotide sequence ID" value="NZ_SMFX01000001.1"/>
</dbReference>
<keyword evidence="1" id="KW-1133">Transmembrane helix</keyword>
<protein>
    <submittedName>
        <fullName evidence="3">Two-component system sensor histidine kinase AlgZ</fullName>
    </submittedName>
</protein>
<dbReference type="Pfam" id="PF06580">
    <property type="entry name" value="His_kinase"/>
    <property type="match status" value="1"/>
</dbReference>